<reference evidence="1" key="1">
    <citation type="submission" date="2018-11" db="EMBL/GenBank/DDBJ databases">
        <authorList>
            <consortium name="Pathogen Informatics"/>
        </authorList>
    </citation>
    <scope>NUCLEOTIDE SEQUENCE</scope>
</reference>
<accession>A0A448X7W5</accession>
<comment type="caution">
    <text evidence="1">The sequence shown here is derived from an EMBL/GenBank/DDBJ whole genome shotgun (WGS) entry which is preliminary data.</text>
</comment>
<protein>
    <submittedName>
        <fullName evidence="1">Uncharacterized protein</fullName>
    </submittedName>
</protein>
<evidence type="ECO:0000313" key="2">
    <source>
        <dbReference type="Proteomes" id="UP000784294"/>
    </source>
</evidence>
<dbReference type="Proteomes" id="UP000784294">
    <property type="component" value="Unassembled WGS sequence"/>
</dbReference>
<keyword evidence="2" id="KW-1185">Reference proteome</keyword>
<dbReference type="EMBL" id="CAAALY010111251">
    <property type="protein sequence ID" value="VEL30320.1"/>
    <property type="molecule type" value="Genomic_DNA"/>
</dbReference>
<proteinExistence type="predicted"/>
<evidence type="ECO:0000313" key="1">
    <source>
        <dbReference type="EMBL" id="VEL30320.1"/>
    </source>
</evidence>
<gene>
    <name evidence="1" type="ORF">PXEA_LOCUS23760</name>
</gene>
<name>A0A448X7W5_9PLAT</name>
<dbReference type="AlphaFoldDB" id="A0A448X7W5"/>
<sequence length="112" mass="12499">MCACLGGLPRQQPLHRTLPALRQVGKLHLPVVPSRLKCSSVYSKLCALKALGSERPSSSKLVDAESLVDRLACLSLSCSCWSLWDHTFFPPRILLKAYNARLTVICFPCFRR</sequence>
<organism evidence="1 2">
    <name type="scientific">Protopolystoma xenopodis</name>
    <dbReference type="NCBI Taxonomy" id="117903"/>
    <lineage>
        <taxon>Eukaryota</taxon>
        <taxon>Metazoa</taxon>
        <taxon>Spiralia</taxon>
        <taxon>Lophotrochozoa</taxon>
        <taxon>Platyhelminthes</taxon>
        <taxon>Monogenea</taxon>
        <taxon>Polyopisthocotylea</taxon>
        <taxon>Polystomatidea</taxon>
        <taxon>Polystomatidae</taxon>
        <taxon>Protopolystoma</taxon>
    </lineage>
</organism>